<dbReference type="EMBL" id="SPQT01000001">
    <property type="protein sequence ID" value="TFV51240.1"/>
    <property type="molecule type" value="Genomic_DNA"/>
</dbReference>
<dbReference type="PANTHER" id="PTHR35563:SF2">
    <property type="entry name" value="BARREL METAL-DEPENDENT HYDROLASE, PUTATIVE (AFU_ORTHOLOGUE AFUA_1G16240)-RELATED"/>
    <property type="match status" value="1"/>
</dbReference>
<reference evidence="3 4" key="1">
    <citation type="submission" date="2019-03" db="EMBL/GenBank/DDBJ databases">
        <title>Bradyrhizobium diversity isolated from nodules of Chamaecrista fasciculata.</title>
        <authorList>
            <person name="Klepa M.S."/>
            <person name="Urquiaga M.O."/>
            <person name="Hungria M."/>
            <person name="Delamuta J.R."/>
        </authorList>
    </citation>
    <scope>NUCLEOTIDE SEQUENCE [LARGE SCALE GENOMIC DNA]</scope>
    <source>
        <strain evidence="3 4">CNPSo 3448</strain>
    </source>
</reference>
<dbReference type="Proteomes" id="UP000297966">
    <property type="component" value="Unassembled WGS sequence"/>
</dbReference>
<keyword evidence="4" id="KW-1185">Reference proteome</keyword>
<dbReference type="PANTHER" id="PTHR35563">
    <property type="entry name" value="BARREL METAL-DEPENDENT HYDROLASE, PUTATIVE (AFU_ORTHOLOGUE AFUA_1G16240)-RELATED"/>
    <property type="match status" value="1"/>
</dbReference>
<feature type="domain" description="Amidohydrolase-related" evidence="2">
    <location>
        <begin position="27"/>
        <end position="298"/>
    </location>
</feature>
<gene>
    <name evidence="3" type="ORF">E4K65_03970</name>
</gene>
<feature type="region of interest" description="Disordered" evidence="1">
    <location>
        <begin position="1"/>
        <end position="22"/>
    </location>
</feature>
<dbReference type="AlphaFoldDB" id="A0A4Y9M7W5"/>
<evidence type="ECO:0000259" key="2">
    <source>
        <dbReference type="Pfam" id="PF04909"/>
    </source>
</evidence>
<accession>A0A4Y9M7W5</accession>
<dbReference type="Pfam" id="PF04909">
    <property type="entry name" value="Amidohydro_2"/>
    <property type="match status" value="1"/>
</dbReference>
<evidence type="ECO:0000256" key="1">
    <source>
        <dbReference type="SAM" id="MobiDB-lite"/>
    </source>
</evidence>
<dbReference type="OrthoDB" id="9787654at2"/>
<dbReference type="SUPFAM" id="SSF51556">
    <property type="entry name" value="Metallo-dependent hydrolases"/>
    <property type="match status" value="1"/>
</dbReference>
<sequence length="298" mass="33683">MVAETSGAPPYHPQPSTPRRKVPAGAWDTHFHIFESADRGAADPTAAYAPIDAPRSALDRMHARLGIDFGVFVQTTAVLANYDRYIEQLRADPRLRGVAVIDDDTTQAQLEALHWAGVRGARFHFAAFIKKRPRMETFHRSVARIAEFGWHVVLHTEPSDLIELAPVFAKLPIPFVIDHFSHMRVSEGVEQPGFHRLLKLQQLERCWVKISNSDRWSDVGPPDYSDAVPLGRALIRNGSDRLIWGTDWPHVLYRRPGDPGQPPPDDGELMNLLFSITDNDDEIVRRILAENPLRLYGR</sequence>
<dbReference type="GO" id="GO:0016787">
    <property type="term" value="F:hydrolase activity"/>
    <property type="evidence" value="ECO:0007669"/>
    <property type="project" value="InterPro"/>
</dbReference>
<dbReference type="InterPro" id="IPR006680">
    <property type="entry name" value="Amidohydro-rel"/>
</dbReference>
<proteinExistence type="predicted"/>
<comment type="caution">
    <text evidence="3">The sequence shown here is derived from an EMBL/GenBank/DDBJ whole genome shotgun (WGS) entry which is preliminary data.</text>
</comment>
<evidence type="ECO:0000313" key="3">
    <source>
        <dbReference type="EMBL" id="TFV51240.1"/>
    </source>
</evidence>
<organism evidence="3 4">
    <name type="scientific">Bradyrhizobium niftali</name>
    <dbReference type="NCBI Taxonomy" id="2560055"/>
    <lineage>
        <taxon>Bacteria</taxon>
        <taxon>Pseudomonadati</taxon>
        <taxon>Pseudomonadota</taxon>
        <taxon>Alphaproteobacteria</taxon>
        <taxon>Hyphomicrobiales</taxon>
        <taxon>Nitrobacteraceae</taxon>
        <taxon>Bradyrhizobium</taxon>
    </lineage>
</organism>
<protein>
    <recommendedName>
        <fullName evidence="2">Amidohydrolase-related domain-containing protein</fullName>
    </recommendedName>
</protein>
<dbReference type="InterPro" id="IPR032466">
    <property type="entry name" value="Metal_Hydrolase"/>
</dbReference>
<dbReference type="InterPro" id="IPR052358">
    <property type="entry name" value="Aro_Compnd_Degr_Hydrolases"/>
</dbReference>
<name>A0A4Y9M7W5_9BRAD</name>
<dbReference type="Gene3D" id="3.20.20.140">
    <property type="entry name" value="Metal-dependent hydrolases"/>
    <property type="match status" value="1"/>
</dbReference>
<evidence type="ECO:0000313" key="4">
    <source>
        <dbReference type="Proteomes" id="UP000297966"/>
    </source>
</evidence>